<dbReference type="EMBL" id="KZ819604">
    <property type="protein sequence ID" value="PWN33424.1"/>
    <property type="molecule type" value="Genomic_DNA"/>
</dbReference>
<evidence type="ECO:0000259" key="7">
    <source>
        <dbReference type="Pfam" id="PF08572"/>
    </source>
</evidence>
<dbReference type="InParanoid" id="A0A316V883"/>
<keyword evidence="3" id="KW-0508">mRNA splicing</keyword>
<protein>
    <submittedName>
        <fullName evidence="8">Pre-mRNA-splicing factor 3</fullName>
    </submittedName>
</protein>
<dbReference type="OrthoDB" id="10264544at2759"/>
<accession>A0A316V883</accession>
<feature type="domain" description="Pre-mRNA-splicing factor 3" evidence="7">
    <location>
        <begin position="1"/>
        <end position="184"/>
    </location>
</feature>
<feature type="domain" description="Small nuclear ribonucleoprotein Prp3 C-terminal" evidence="6">
    <location>
        <begin position="208"/>
        <end position="358"/>
    </location>
</feature>
<dbReference type="PANTHER" id="PTHR14212:SF0">
    <property type="entry name" value="U4_U6 SMALL NUCLEAR RIBONUCLEOPROTEIN PRP3"/>
    <property type="match status" value="1"/>
</dbReference>
<dbReference type="STRING" id="1280837.A0A316V883"/>
<organism evidence="8 9">
    <name type="scientific">Meira miltonrushii</name>
    <dbReference type="NCBI Taxonomy" id="1280837"/>
    <lineage>
        <taxon>Eukaryota</taxon>
        <taxon>Fungi</taxon>
        <taxon>Dikarya</taxon>
        <taxon>Basidiomycota</taxon>
        <taxon>Ustilaginomycotina</taxon>
        <taxon>Exobasidiomycetes</taxon>
        <taxon>Exobasidiales</taxon>
        <taxon>Brachybasidiaceae</taxon>
        <taxon>Meira</taxon>
    </lineage>
</organism>
<feature type="region of interest" description="Disordered" evidence="5">
    <location>
        <begin position="168"/>
        <end position="190"/>
    </location>
</feature>
<evidence type="ECO:0000259" key="6">
    <source>
        <dbReference type="Pfam" id="PF06544"/>
    </source>
</evidence>
<dbReference type="InterPro" id="IPR027104">
    <property type="entry name" value="Prp3"/>
</dbReference>
<dbReference type="InterPro" id="IPR010541">
    <property type="entry name" value="Prp3_C"/>
</dbReference>
<evidence type="ECO:0000313" key="9">
    <source>
        <dbReference type="Proteomes" id="UP000245771"/>
    </source>
</evidence>
<dbReference type="RefSeq" id="XP_025353726.1">
    <property type="nucleotide sequence ID" value="XM_025496592.1"/>
</dbReference>
<dbReference type="Pfam" id="PF08572">
    <property type="entry name" value="PRP3"/>
    <property type="match status" value="1"/>
</dbReference>
<dbReference type="GO" id="GO:0046540">
    <property type="term" value="C:U4/U6 x U5 tri-snRNP complex"/>
    <property type="evidence" value="ECO:0007669"/>
    <property type="project" value="InterPro"/>
</dbReference>
<feature type="region of interest" description="Disordered" evidence="5">
    <location>
        <begin position="1"/>
        <end position="37"/>
    </location>
</feature>
<dbReference type="GO" id="GO:0000398">
    <property type="term" value="P:mRNA splicing, via spliceosome"/>
    <property type="evidence" value="ECO:0007669"/>
    <property type="project" value="InterPro"/>
</dbReference>
<evidence type="ECO:0000256" key="2">
    <source>
        <dbReference type="ARBA" id="ARBA00022664"/>
    </source>
</evidence>
<sequence>MEELKRRIEEQSRKAGLDELTAEERALRRPQPPGVEWWDQQFLPGQDSYDAVRSLSVEKGKGKDTGSVLIEGEGSPVDIYIQHPIPIPAPSDKIKIEPRGVMLTKKEMKKMRRMRRRAEQEDKRDRIKMGLQAPDPPKVKLSNLMRVLTSEAIADPTKVEARVRREVAARKEQHEQNNLERKLTDEERKAKLEEQKQKDLSKGLFTLVFKIKHLASPSHKFKVRKNALQLGLTGMTLFGKDFALVFVEGGQKAIKSYRHLMMNRIDWQDPGRPKASDGIDNLSDIGTPATQSSNTLSMNEQDELLNNINWPENFCRILFEGPIRERRFESGFQARKCETDYDAKQALESKRASYWDLAKRDEKANEDEYIL</sequence>
<evidence type="ECO:0000313" key="8">
    <source>
        <dbReference type="EMBL" id="PWN33424.1"/>
    </source>
</evidence>
<gene>
    <name evidence="8" type="ORF">FA14DRAFT_123683</name>
</gene>
<keyword evidence="4" id="KW-0539">Nucleus</keyword>
<dbReference type="CDD" id="cd24162">
    <property type="entry name" value="Prp3_C"/>
    <property type="match status" value="1"/>
</dbReference>
<dbReference type="InterPro" id="IPR013881">
    <property type="entry name" value="Pre-mRNA_splic_Prp3_dom"/>
</dbReference>
<comment type="subcellular location">
    <subcellularLocation>
        <location evidence="1">Nucleus</location>
    </subcellularLocation>
</comment>
<evidence type="ECO:0000256" key="5">
    <source>
        <dbReference type="SAM" id="MobiDB-lite"/>
    </source>
</evidence>
<proteinExistence type="predicted"/>
<dbReference type="Proteomes" id="UP000245771">
    <property type="component" value="Unassembled WGS sequence"/>
</dbReference>
<keyword evidence="2" id="KW-0507">mRNA processing</keyword>
<name>A0A316V883_9BASI</name>
<evidence type="ECO:0000256" key="3">
    <source>
        <dbReference type="ARBA" id="ARBA00023187"/>
    </source>
</evidence>
<reference evidence="8 9" key="1">
    <citation type="journal article" date="2018" name="Mol. Biol. Evol.">
        <title>Broad Genomic Sampling Reveals a Smut Pathogenic Ancestry of the Fungal Clade Ustilaginomycotina.</title>
        <authorList>
            <person name="Kijpornyongpan T."/>
            <person name="Mondo S.J."/>
            <person name="Barry K."/>
            <person name="Sandor L."/>
            <person name="Lee J."/>
            <person name="Lipzen A."/>
            <person name="Pangilinan J."/>
            <person name="LaButti K."/>
            <person name="Hainaut M."/>
            <person name="Henrissat B."/>
            <person name="Grigoriev I.V."/>
            <person name="Spatafora J.W."/>
            <person name="Aime M.C."/>
        </authorList>
    </citation>
    <scope>NUCLEOTIDE SEQUENCE [LARGE SCALE GENOMIC DNA]</scope>
    <source>
        <strain evidence="8 9">MCA 3882</strain>
    </source>
</reference>
<dbReference type="GeneID" id="37018373"/>
<dbReference type="AlphaFoldDB" id="A0A316V883"/>
<keyword evidence="9" id="KW-1185">Reference proteome</keyword>
<evidence type="ECO:0000256" key="4">
    <source>
        <dbReference type="ARBA" id="ARBA00023242"/>
    </source>
</evidence>
<dbReference type="Pfam" id="PF06544">
    <property type="entry name" value="Prp3_C"/>
    <property type="match status" value="1"/>
</dbReference>
<dbReference type="PANTHER" id="PTHR14212">
    <property type="entry name" value="U4/U6-ASSOCIATED RNA SPLICING FACTOR-RELATED"/>
    <property type="match status" value="1"/>
</dbReference>
<evidence type="ECO:0000256" key="1">
    <source>
        <dbReference type="ARBA" id="ARBA00004123"/>
    </source>
</evidence>
<feature type="compositionally biased region" description="Basic and acidic residues" evidence="5">
    <location>
        <begin position="1"/>
        <end position="27"/>
    </location>
</feature>
<dbReference type="FunCoup" id="A0A316V883">
    <property type="interactions" value="536"/>
</dbReference>